<organism evidence="9 10">
    <name type="scientific">Planotetraspora kaengkrachanensis</name>
    <dbReference type="NCBI Taxonomy" id="575193"/>
    <lineage>
        <taxon>Bacteria</taxon>
        <taxon>Bacillati</taxon>
        <taxon>Actinomycetota</taxon>
        <taxon>Actinomycetes</taxon>
        <taxon>Streptosporangiales</taxon>
        <taxon>Streptosporangiaceae</taxon>
        <taxon>Planotetraspora</taxon>
    </lineage>
</organism>
<evidence type="ECO:0000256" key="5">
    <source>
        <dbReference type="ARBA" id="ARBA00022777"/>
    </source>
</evidence>
<keyword evidence="10" id="KW-1185">Reference proteome</keyword>
<dbReference type="InterPro" id="IPR011009">
    <property type="entry name" value="Kinase-like_dom_sf"/>
</dbReference>
<proteinExistence type="predicted"/>
<dbReference type="Pfam" id="PF00069">
    <property type="entry name" value="Pkinase"/>
    <property type="match status" value="1"/>
</dbReference>
<evidence type="ECO:0000256" key="3">
    <source>
        <dbReference type="ARBA" id="ARBA00022679"/>
    </source>
</evidence>
<feature type="region of interest" description="Disordered" evidence="7">
    <location>
        <begin position="310"/>
        <end position="356"/>
    </location>
</feature>
<evidence type="ECO:0000313" key="9">
    <source>
        <dbReference type="EMBL" id="GIG81214.1"/>
    </source>
</evidence>
<comment type="caution">
    <text evidence="9">The sequence shown here is derived from an EMBL/GenBank/DDBJ whole genome shotgun (WGS) entry which is preliminary data.</text>
</comment>
<dbReference type="PROSITE" id="PS00109">
    <property type="entry name" value="PROTEIN_KINASE_TYR"/>
    <property type="match status" value="1"/>
</dbReference>
<protein>
    <recommendedName>
        <fullName evidence="1">non-specific serine/threonine protein kinase</fullName>
        <ecNumber evidence="1">2.7.11.1</ecNumber>
    </recommendedName>
</protein>
<feature type="compositionally biased region" description="Low complexity" evidence="7">
    <location>
        <begin position="313"/>
        <end position="329"/>
    </location>
</feature>
<dbReference type="PANTHER" id="PTHR43289:SF6">
    <property type="entry name" value="SERINE_THREONINE-PROTEIN KINASE NEKL-3"/>
    <property type="match status" value="1"/>
</dbReference>
<accession>A0A8J3PUD0</accession>
<dbReference type="EC" id="2.7.11.1" evidence="1"/>
<evidence type="ECO:0000259" key="8">
    <source>
        <dbReference type="PROSITE" id="PS50011"/>
    </source>
</evidence>
<keyword evidence="2" id="KW-0723">Serine/threonine-protein kinase</keyword>
<reference evidence="9 10" key="1">
    <citation type="submission" date="2021-01" db="EMBL/GenBank/DDBJ databases">
        <title>Whole genome shotgun sequence of Planotetraspora kaengkrachanensis NBRC 104272.</title>
        <authorList>
            <person name="Komaki H."/>
            <person name="Tamura T."/>
        </authorList>
    </citation>
    <scope>NUCLEOTIDE SEQUENCE [LARGE SCALE GENOMIC DNA]</scope>
    <source>
        <strain evidence="9 10">NBRC 104272</strain>
    </source>
</reference>
<evidence type="ECO:0000256" key="2">
    <source>
        <dbReference type="ARBA" id="ARBA00022527"/>
    </source>
</evidence>
<dbReference type="Gene3D" id="3.30.200.20">
    <property type="entry name" value="Phosphorylase Kinase, domain 1"/>
    <property type="match status" value="1"/>
</dbReference>
<evidence type="ECO:0000256" key="6">
    <source>
        <dbReference type="ARBA" id="ARBA00022840"/>
    </source>
</evidence>
<dbReference type="GO" id="GO:0004674">
    <property type="term" value="F:protein serine/threonine kinase activity"/>
    <property type="evidence" value="ECO:0007669"/>
    <property type="project" value="UniProtKB-KW"/>
</dbReference>
<keyword evidence="5" id="KW-0418">Kinase</keyword>
<keyword evidence="4" id="KW-0547">Nucleotide-binding</keyword>
<dbReference type="InterPro" id="IPR008266">
    <property type="entry name" value="Tyr_kinase_AS"/>
</dbReference>
<dbReference type="InterPro" id="IPR000719">
    <property type="entry name" value="Prot_kinase_dom"/>
</dbReference>
<dbReference type="CDD" id="cd14014">
    <property type="entry name" value="STKc_PknB_like"/>
    <property type="match status" value="1"/>
</dbReference>
<name>A0A8J3PUD0_9ACTN</name>
<feature type="domain" description="Protein kinase" evidence="8">
    <location>
        <begin position="13"/>
        <end position="264"/>
    </location>
</feature>
<gene>
    <name evidence="9" type="ORF">Pka01_43410</name>
</gene>
<dbReference type="Proteomes" id="UP000630097">
    <property type="component" value="Unassembled WGS sequence"/>
</dbReference>
<dbReference type="GO" id="GO:0005524">
    <property type="term" value="F:ATP binding"/>
    <property type="evidence" value="ECO:0007669"/>
    <property type="project" value="UniProtKB-KW"/>
</dbReference>
<evidence type="ECO:0000256" key="1">
    <source>
        <dbReference type="ARBA" id="ARBA00012513"/>
    </source>
</evidence>
<evidence type="ECO:0000313" key="10">
    <source>
        <dbReference type="Proteomes" id="UP000630097"/>
    </source>
</evidence>
<keyword evidence="6" id="KW-0067">ATP-binding</keyword>
<dbReference type="AlphaFoldDB" id="A0A8J3PUD0"/>
<dbReference type="PROSITE" id="PS50011">
    <property type="entry name" value="PROTEIN_KINASE_DOM"/>
    <property type="match status" value="1"/>
</dbReference>
<evidence type="ECO:0000256" key="4">
    <source>
        <dbReference type="ARBA" id="ARBA00022741"/>
    </source>
</evidence>
<evidence type="ECO:0000256" key="7">
    <source>
        <dbReference type="SAM" id="MobiDB-lite"/>
    </source>
</evidence>
<dbReference type="EMBL" id="BONV01000018">
    <property type="protein sequence ID" value="GIG81214.1"/>
    <property type="molecule type" value="Genomic_DNA"/>
</dbReference>
<sequence length="492" mass="52413">MMGAAGQLIVKRYRLVRALGQGSMGIVWEGHDTLLDRAVAVRQVLFPPDLRESRKAELTQRLAREARQAERLRHPHVAAVHDVAEEDGTTYVVMELVRSRSLDGIVASEGPLTPEHAAAVARNVLSALTYAHASGVRHGDVRPANVLLGHDGRVLLADFGTGALAADPAFVRAGPERSPAHGNPVSATRGVSAFIGPERAAGGAPTAASDLWSLGATIHLAVTGRPPGVTPQDVAGPLGEVVRGLLMREPRKRLSPEAAEHALAELQAVAPAPARPAEGRSRTRLIAGIAAAVLVAGAVGGWAVLRPGSEAGSRTPLAATASPSASRPPAASPSPKPVKPLKLTSYRSPEGWRASAPKGWTRRAVDGGTRWYDPRSGAQLTVEVIAQPGTDPLKELRDGQVSLRPTMTAYRKIRLNETSSEYGTAADWEFTWTQRKSQAYLAKGVTYHQYRRIIATESTASVLTWTTTADQWERLRPTIVRSISLFTPPATG</sequence>
<dbReference type="PANTHER" id="PTHR43289">
    <property type="entry name" value="MITOGEN-ACTIVATED PROTEIN KINASE KINASE KINASE 20-RELATED"/>
    <property type="match status" value="1"/>
</dbReference>
<dbReference type="RefSeq" id="WP_203884581.1">
    <property type="nucleotide sequence ID" value="NZ_BAABHH010000017.1"/>
</dbReference>
<dbReference type="SUPFAM" id="SSF56112">
    <property type="entry name" value="Protein kinase-like (PK-like)"/>
    <property type="match status" value="1"/>
</dbReference>
<keyword evidence="3" id="KW-0808">Transferase</keyword>
<dbReference type="Gene3D" id="1.10.510.10">
    <property type="entry name" value="Transferase(Phosphotransferase) domain 1"/>
    <property type="match status" value="1"/>
</dbReference>